<evidence type="ECO:0000313" key="8">
    <source>
        <dbReference type="EMBL" id="GLQ20617.1"/>
    </source>
</evidence>
<comment type="similarity">
    <text evidence="1 6">Belongs to the SecB family.</text>
</comment>
<proteinExistence type="inferred from homology"/>
<dbReference type="PANTHER" id="PTHR36918">
    <property type="match status" value="1"/>
</dbReference>
<dbReference type="InterPro" id="IPR003708">
    <property type="entry name" value="SecB"/>
</dbReference>
<feature type="compositionally biased region" description="Polar residues" evidence="7">
    <location>
        <begin position="24"/>
        <end position="34"/>
    </location>
</feature>
<keyword evidence="5 6" id="KW-0143">Chaperone</keyword>
<evidence type="ECO:0000256" key="7">
    <source>
        <dbReference type="SAM" id="MobiDB-lite"/>
    </source>
</evidence>
<evidence type="ECO:0000256" key="1">
    <source>
        <dbReference type="ARBA" id="ARBA00009990"/>
    </source>
</evidence>
<comment type="function">
    <text evidence="6">One of the proteins required for the normal export of preproteins out of the cell cytoplasm. It is a molecular chaperone that binds to a subset of precursor proteins, maintaining them in a translocation-competent state. It also specifically binds to its receptor SecA.</text>
</comment>
<keyword evidence="6" id="KW-0963">Cytoplasm</keyword>
<reference evidence="8" key="1">
    <citation type="journal article" date="2014" name="Int. J. Syst. Evol. Microbiol.">
        <title>Complete genome of a new Firmicutes species belonging to the dominant human colonic microbiota ('Ruminococcus bicirculans') reveals two chromosomes and a selective capacity to utilize plant glucans.</title>
        <authorList>
            <consortium name="NISC Comparative Sequencing Program"/>
            <person name="Wegmann U."/>
            <person name="Louis P."/>
            <person name="Goesmann A."/>
            <person name="Henrissat B."/>
            <person name="Duncan S.H."/>
            <person name="Flint H.J."/>
        </authorList>
    </citation>
    <scope>NUCLEOTIDE SEQUENCE</scope>
    <source>
        <strain evidence="8">NBRC 108216</strain>
    </source>
</reference>
<evidence type="ECO:0000313" key="9">
    <source>
        <dbReference type="Proteomes" id="UP001161390"/>
    </source>
</evidence>
<reference evidence="8" key="2">
    <citation type="submission" date="2023-01" db="EMBL/GenBank/DDBJ databases">
        <title>Draft genome sequence of Algimonas porphyrae strain NBRC 108216.</title>
        <authorList>
            <person name="Sun Q."/>
            <person name="Mori K."/>
        </authorList>
    </citation>
    <scope>NUCLEOTIDE SEQUENCE</scope>
    <source>
        <strain evidence="8">NBRC 108216</strain>
    </source>
</reference>
<dbReference type="PANTHER" id="PTHR36918:SF1">
    <property type="entry name" value="PROTEIN-EXPORT PROTEIN SECB"/>
    <property type="match status" value="1"/>
</dbReference>
<keyword evidence="9" id="KW-1185">Reference proteome</keyword>
<dbReference type="RefSeq" id="WP_284371369.1">
    <property type="nucleotide sequence ID" value="NZ_BSNJ01000003.1"/>
</dbReference>
<dbReference type="PRINTS" id="PR01594">
    <property type="entry name" value="SECBCHAPRONE"/>
</dbReference>
<evidence type="ECO:0000256" key="4">
    <source>
        <dbReference type="ARBA" id="ARBA00023010"/>
    </source>
</evidence>
<dbReference type="Pfam" id="PF02556">
    <property type="entry name" value="SecB"/>
    <property type="match status" value="1"/>
</dbReference>
<feature type="region of interest" description="Disordered" evidence="7">
    <location>
        <begin position="1"/>
        <end position="69"/>
    </location>
</feature>
<comment type="subcellular location">
    <subcellularLocation>
        <location evidence="6">Cytoplasm</location>
    </subcellularLocation>
</comment>
<dbReference type="Gene3D" id="3.10.420.10">
    <property type="entry name" value="SecB-like"/>
    <property type="match status" value="1"/>
</dbReference>
<keyword evidence="3 6" id="KW-0653">Protein transport</keyword>
<dbReference type="EMBL" id="BSNJ01000003">
    <property type="protein sequence ID" value="GLQ20617.1"/>
    <property type="molecule type" value="Genomic_DNA"/>
</dbReference>
<keyword evidence="2 6" id="KW-0813">Transport</keyword>
<dbReference type="HAMAP" id="MF_00821">
    <property type="entry name" value="SecB"/>
    <property type="match status" value="1"/>
</dbReference>
<sequence>MAKTPKTPEKSDDDATPATDGTPKSQAATASDLNITLDDGTPGPDAPETTETAATDGTPAQGEPVSEGEPLLRVLAQYTKDMSFENPDAPASLSPNLSRPEISIDLRLGRNVSADNTVEISILMKAHATRDGKTVFIAELDYAGLFAIQNVGMEQIQPLMMIECPRIIFPYARKILADMTQEGGHMPVLIDMPDFASMYRNEMMRRAQEEGLN</sequence>
<protein>
    <recommendedName>
        <fullName evidence="6">Protein-export protein SecB</fullName>
    </recommendedName>
</protein>
<feature type="compositionally biased region" description="Low complexity" evidence="7">
    <location>
        <begin position="38"/>
        <end position="60"/>
    </location>
</feature>
<accession>A0ABQ5V303</accession>
<evidence type="ECO:0000256" key="6">
    <source>
        <dbReference type="HAMAP-Rule" id="MF_00821"/>
    </source>
</evidence>
<dbReference type="SUPFAM" id="SSF54611">
    <property type="entry name" value="SecB-like"/>
    <property type="match status" value="1"/>
</dbReference>
<evidence type="ECO:0000256" key="3">
    <source>
        <dbReference type="ARBA" id="ARBA00022927"/>
    </source>
</evidence>
<evidence type="ECO:0000256" key="5">
    <source>
        <dbReference type="ARBA" id="ARBA00023186"/>
    </source>
</evidence>
<dbReference type="InterPro" id="IPR035958">
    <property type="entry name" value="SecB-like_sf"/>
</dbReference>
<comment type="caution">
    <text evidence="8">The sequence shown here is derived from an EMBL/GenBank/DDBJ whole genome shotgun (WGS) entry which is preliminary data.</text>
</comment>
<name>A0ABQ5V303_9PROT</name>
<gene>
    <name evidence="6" type="primary">secB</name>
    <name evidence="8" type="ORF">GCM10007854_15720</name>
</gene>
<organism evidence="8 9">
    <name type="scientific">Algimonas porphyrae</name>
    <dbReference type="NCBI Taxonomy" id="1128113"/>
    <lineage>
        <taxon>Bacteria</taxon>
        <taxon>Pseudomonadati</taxon>
        <taxon>Pseudomonadota</taxon>
        <taxon>Alphaproteobacteria</taxon>
        <taxon>Maricaulales</taxon>
        <taxon>Robiginitomaculaceae</taxon>
        <taxon>Algimonas</taxon>
    </lineage>
</organism>
<dbReference type="Proteomes" id="UP001161390">
    <property type="component" value="Unassembled WGS sequence"/>
</dbReference>
<dbReference type="NCBIfam" id="TIGR00809">
    <property type="entry name" value="secB"/>
    <property type="match status" value="1"/>
</dbReference>
<feature type="compositionally biased region" description="Basic and acidic residues" evidence="7">
    <location>
        <begin position="1"/>
        <end position="10"/>
    </location>
</feature>
<evidence type="ECO:0000256" key="2">
    <source>
        <dbReference type="ARBA" id="ARBA00022448"/>
    </source>
</evidence>
<dbReference type="NCBIfam" id="NF004392">
    <property type="entry name" value="PRK05751.1-3"/>
    <property type="match status" value="1"/>
</dbReference>
<comment type="subunit">
    <text evidence="6">Homotetramer, a dimer of dimers. One homotetramer interacts with 1 SecA dimer.</text>
</comment>
<keyword evidence="4 6" id="KW-0811">Translocation</keyword>